<feature type="transmembrane region" description="Helical" evidence="8">
    <location>
        <begin position="222"/>
        <end position="241"/>
    </location>
</feature>
<evidence type="ECO:0000256" key="3">
    <source>
        <dbReference type="ARBA" id="ARBA00022475"/>
    </source>
</evidence>
<comment type="subcellular location">
    <subcellularLocation>
        <location evidence="1">Cell inner membrane</location>
        <topology evidence="1">Multi-pass membrane protein</topology>
    </subcellularLocation>
</comment>
<evidence type="ECO:0000256" key="4">
    <source>
        <dbReference type="ARBA" id="ARBA00022519"/>
    </source>
</evidence>
<evidence type="ECO:0000256" key="8">
    <source>
        <dbReference type="SAM" id="Phobius"/>
    </source>
</evidence>
<dbReference type="InterPro" id="IPR042094">
    <property type="entry name" value="T2SS_GspF_sf"/>
</dbReference>
<evidence type="ECO:0000256" key="6">
    <source>
        <dbReference type="ARBA" id="ARBA00022989"/>
    </source>
</evidence>
<keyword evidence="4" id="KW-0997">Cell inner membrane</keyword>
<feature type="domain" description="Type II secretion system protein GspF" evidence="9">
    <location>
        <begin position="272"/>
        <end position="394"/>
    </location>
</feature>
<dbReference type="Proteomes" id="UP000231267">
    <property type="component" value="Unassembled WGS sequence"/>
</dbReference>
<evidence type="ECO:0000313" key="10">
    <source>
        <dbReference type="EMBL" id="PIW66724.1"/>
    </source>
</evidence>
<organism evidence="10 11">
    <name type="scientific">Candidatus Taenaricola geysiri</name>
    <dbReference type="NCBI Taxonomy" id="1974752"/>
    <lineage>
        <taxon>Bacteria</taxon>
        <taxon>Pseudomonadati</taxon>
        <taxon>Candidatus Omnitrophota</taxon>
        <taxon>Candidatus Taenaricola</taxon>
    </lineage>
</organism>
<dbReference type="PANTHER" id="PTHR30012:SF4">
    <property type="entry name" value="MSHA BIOGENESIS PROTEIN MSHG"/>
    <property type="match status" value="1"/>
</dbReference>
<keyword evidence="5 8" id="KW-0812">Transmembrane</keyword>
<dbReference type="EMBL" id="PFGP01000032">
    <property type="protein sequence ID" value="PIW66724.1"/>
    <property type="molecule type" value="Genomic_DNA"/>
</dbReference>
<evidence type="ECO:0000259" key="9">
    <source>
        <dbReference type="Pfam" id="PF00482"/>
    </source>
</evidence>
<dbReference type="AlphaFoldDB" id="A0A2J0LIP5"/>
<evidence type="ECO:0000313" key="11">
    <source>
        <dbReference type="Proteomes" id="UP000231267"/>
    </source>
</evidence>
<feature type="domain" description="Type II secretion system protein GspF" evidence="9">
    <location>
        <begin position="69"/>
        <end position="192"/>
    </location>
</feature>
<keyword evidence="3" id="KW-1003">Cell membrane</keyword>
<name>A0A2J0LIP5_9BACT</name>
<dbReference type="InterPro" id="IPR018076">
    <property type="entry name" value="T2SS_GspF_dom"/>
</dbReference>
<reference evidence="10 11" key="1">
    <citation type="submission" date="2017-09" db="EMBL/GenBank/DDBJ databases">
        <title>Depth-based differentiation of microbial function through sediment-hosted aquifers and enrichment of novel symbionts in the deep terrestrial subsurface.</title>
        <authorList>
            <person name="Probst A.J."/>
            <person name="Ladd B."/>
            <person name="Jarett J.K."/>
            <person name="Geller-Mcgrath D.E."/>
            <person name="Sieber C.M."/>
            <person name="Emerson J.B."/>
            <person name="Anantharaman K."/>
            <person name="Thomas B.C."/>
            <person name="Malmstrom R."/>
            <person name="Stieglmeier M."/>
            <person name="Klingl A."/>
            <person name="Woyke T."/>
            <person name="Ryan C.M."/>
            <person name="Banfield J.F."/>
        </authorList>
    </citation>
    <scope>NUCLEOTIDE SEQUENCE [LARGE SCALE GENOMIC DNA]</scope>
    <source>
        <strain evidence="10">CG12_big_fil_rev_8_21_14_0_65_43_15</strain>
    </source>
</reference>
<dbReference type="GO" id="GO:0015628">
    <property type="term" value="P:protein secretion by the type II secretion system"/>
    <property type="evidence" value="ECO:0007669"/>
    <property type="project" value="TreeGrafter"/>
</dbReference>
<accession>A0A2J0LIP5</accession>
<feature type="transmembrane region" description="Helical" evidence="8">
    <location>
        <begin position="375"/>
        <end position="396"/>
    </location>
</feature>
<comment type="caution">
    <text evidence="10">The sequence shown here is derived from an EMBL/GenBank/DDBJ whole genome shotgun (WGS) entry which is preliminary data.</text>
</comment>
<evidence type="ECO:0000256" key="7">
    <source>
        <dbReference type="ARBA" id="ARBA00023136"/>
    </source>
</evidence>
<dbReference type="PANTHER" id="PTHR30012">
    <property type="entry name" value="GENERAL SECRETION PATHWAY PROTEIN"/>
    <property type="match status" value="1"/>
</dbReference>
<dbReference type="Gene3D" id="1.20.81.30">
    <property type="entry name" value="Type II secretion system (T2SS), domain F"/>
    <property type="match status" value="2"/>
</dbReference>
<evidence type="ECO:0000256" key="5">
    <source>
        <dbReference type="ARBA" id="ARBA00022692"/>
    </source>
</evidence>
<dbReference type="Pfam" id="PF00482">
    <property type="entry name" value="T2SSF"/>
    <property type="match status" value="2"/>
</dbReference>
<dbReference type="GO" id="GO:0005886">
    <property type="term" value="C:plasma membrane"/>
    <property type="evidence" value="ECO:0007669"/>
    <property type="project" value="UniProtKB-SubCell"/>
</dbReference>
<evidence type="ECO:0000256" key="1">
    <source>
        <dbReference type="ARBA" id="ARBA00004429"/>
    </source>
</evidence>
<dbReference type="InterPro" id="IPR003004">
    <property type="entry name" value="GspF/PilC"/>
</dbReference>
<comment type="similarity">
    <text evidence="2">Belongs to the GSP F family.</text>
</comment>
<feature type="transmembrane region" description="Helical" evidence="8">
    <location>
        <begin position="168"/>
        <end position="191"/>
    </location>
</feature>
<evidence type="ECO:0000256" key="2">
    <source>
        <dbReference type="ARBA" id="ARBA00005745"/>
    </source>
</evidence>
<keyword evidence="7 8" id="KW-0472">Membrane</keyword>
<gene>
    <name evidence="10" type="ORF">COW11_01865</name>
</gene>
<proteinExistence type="inferred from homology"/>
<sequence length="404" mass="45276">MPNFKYKVRDKYGRPLNGTLGGENKEGVINYLKKMGYTPISVEEYNEAFSIKSFLLKFNKVKLEDMIMFTRQLVTLQSAGLPLLMNLSAVKEQTESSVLKNVISQLSLDIEGGSTFADALSRHPNVFDDLYVNMIKSGEISGTLDEVLERLASLAEYQMEIKAKVKSATLYPVIVVITLVVAFLVVVTFVLPRFADLFSRFGVDLPLPTKILLMINYVVRRWWYACIALAGAAVFLFRAYIKTAHGRFAWDNFKIKVPVFGPIMLKISLSRFARVTSSLIKSGIPLLQVLDMASKTTGNSIVERAIDNIKKAVNDGKPMHEPMKIDKLFPPIVTQMVSVGESTGKLDQLLARVSDYYDRQVDYALKNLTTAIEPLLIFCLGGMVLTMALAIFLPLWDMMHVFKG</sequence>
<keyword evidence="6 8" id="KW-1133">Transmembrane helix</keyword>
<dbReference type="FunFam" id="1.20.81.30:FF:000001">
    <property type="entry name" value="Type II secretion system protein F"/>
    <property type="match status" value="2"/>
</dbReference>
<protein>
    <recommendedName>
        <fullName evidence="9">Type II secretion system protein GspF domain-containing protein</fullName>
    </recommendedName>
</protein>
<dbReference type="PRINTS" id="PR00812">
    <property type="entry name" value="BCTERIALGSPF"/>
</dbReference>